<evidence type="ECO:0000313" key="8">
    <source>
        <dbReference type="EMBL" id="SEJ71300.1"/>
    </source>
</evidence>
<dbReference type="RefSeq" id="WP_090312747.1">
    <property type="nucleotide sequence ID" value="NZ_FNZE01000015.1"/>
</dbReference>
<reference evidence="9" key="1">
    <citation type="submission" date="2016-10" db="EMBL/GenBank/DDBJ databases">
        <authorList>
            <person name="Varghese N."/>
            <person name="Submissions S."/>
        </authorList>
    </citation>
    <scope>NUCLEOTIDE SEQUENCE [LARGE SCALE GENOMIC DNA]</scope>
    <source>
        <strain evidence="9">LMG 25967</strain>
    </source>
</reference>
<accession>A0A1H7BAE6</accession>
<dbReference type="OrthoDB" id="9808671at2"/>
<comment type="subcellular location">
    <subcellularLocation>
        <location evidence="1 7">Cell membrane</location>
        <topology evidence="1 7">Multi-pass membrane protein</topology>
    </subcellularLocation>
</comment>
<feature type="transmembrane region" description="Helical" evidence="7">
    <location>
        <begin position="168"/>
        <end position="192"/>
    </location>
</feature>
<feature type="transmembrane region" description="Helical" evidence="7">
    <location>
        <begin position="133"/>
        <end position="156"/>
    </location>
</feature>
<proteinExistence type="inferred from homology"/>
<keyword evidence="4 7" id="KW-0812">Transmembrane</keyword>
<organism evidence="8 9">
    <name type="scientific">Pseudomonas linyingensis</name>
    <dbReference type="NCBI Taxonomy" id="915471"/>
    <lineage>
        <taxon>Bacteria</taxon>
        <taxon>Pseudomonadati</taxon>
        <taxon>Pseudomonadota</taxon>
        <taxon>Gammaproteobacteria</taxon>
        <taxon>Pseudomonadales</taxon>
        <taxon>Pseudomonadaceae</taxon>
        <taxon>Pseudomonas</taxon>
    </lineage>
</organism>
<dbReference type="HAMAP" id="MF_00672">
    <property type="entry name" value="UPF0761"/>
    <property type="match status" value="1"/>
</dbReference>
<keyword evidence="6 7" id="KW-0472">Membrane</keyword>
<comment type="similarity">
    <text evidence="7">Belongs to the UPF0761 family.</text>
</comment>
<keyword evidence="9" id="KW-1185">Reference proteome</keyword>
<evidence type="ECO:0000256" key="4">
    <source>
        <dbReference type="ARBA" id="ARBA00022692"/>
    </source>
</evidence>
<sequence length="412" mass="45445">MFEHLQVARRFVVHLVRRFFADRGPQSAAALTYTTLFAVVPLMTVTFVMLAAVPAFRDLGEPIQAFIFRNFVPSAGEQVQEYLRVFSMQARELTWIGVAVLVATALLTLYTIEDAFNHIWRVRRARRGLSSFLLYWAILSLGPLLLGLGFAAGTYVTSLQLISGPRALPGAGTLVGLMPLLTGIAAFTLLYAAVPNTRVPLRHALLGGCFSALAFEAAKALFALYVGLFPGYQLIYGAFAAVPLFLLWIYLAWLIVLFGAELVCHLGASGYWRSVARPPLVNLLGVLAQLFAYQQSGRALSRVALARAGWALDEDEWAPLIEFLERERLVTATRGGDWVLCRDLSQISLQRLLERSPWPLPALTSLPESLPDKLRAPWYPRLLHALQALEQARAQQLGASLADWLGGETPEG</sequence>
<evidence type="ECO:0000256" key="7">
    <source>
        <dbReference type="HAMAP-Rule" id="MF_00672"/>
    </source>
</evidence>
<keyword evidence="3" id="KW-0997">Cell inner membrane</keyword>
<dbReference type="PANTHER" id="PTHR30213">
    <property type="entry name" value="INNER MEMBRANE PROTEIN YHJD"/>
    <property type="match status" value="1"/>
</dbReference>
<feature type="transmembrane region" description="Helical" evidence="7">
    <location>
        <begin position="28"/>
        <end position="53"/>
    </location>
</feature>
<dbReference type="InterPro" id="IPR023679">
    <property type="entry name" value="UPF0761_bac"/>
</dbReference>
<dbReference type="STRING" id="915471.SAMN05216201_11523"/>
<evidence type="ECO:0000256" key="6">
    <source>
        <dbReference type="ARBA" id="ARBA00023136"/>
    </source>
</evidence>
<feature type="transmembrane region" description="Helical" evidence="7">
    <location>
        <begin position="204"/>
        <end position="228"/>
    </location>
</feature>
<feature type="transmembrane region" description="Helical" evidence="7">
    <location>
        <begin position="234"/>
        <end position="258"/>
    </location>
</feature>
<dbReference type="PANTHER" id="PTHR30213:SF0">
    <property type="entry name" value="UPF0761 MEMBRANE PROTEIN YIHY"/>
    <property type="match status" value="1"/>
</dbReference>
<protein>
    <recommendedName>
        <fullName evidence="7">UPF0761 membrane protein SAMN05216201_11523</fullName>
    </recommendedName>
</protein>
<keyword evidence="5 7" id="KW-1133">Transmembrane helix</keyword>
<evidence type="ECO:0000313" key="9">
    <source>
        <dbReference type="Proteomes" id="UP000242930"/>
    </source>
</evidence>
<dbReference type="AlphaFoldDB" id="A0A1H7BAE6"/>
<name>A0A1H7BAE6_9PSED</name>
<gene>
    <name evidence="8" type="ORF">SAMN05216201_11523</name>
</gene>
<evidence type="ECO:0000256" key="2">
    <source>
        <dbReference type="ARBA" id="ARBA00022475"/>
    </source>
</evidence>
<evidence type="ECO:0000256" key="3">
    <source>
        <dbReference type="ARBA" id="ARBA00022519"/>
    </source>
</evidence>
<dbReference type="Pfam" id="PF03631">
    <property type="entry name" value="Virul_fac_BrkB"/>
    <property type="match status" value="1"/>
</dbReference>
<dbReference type="EMBL" id="FNZE01000015">
    <property type="protein sequence ID" value="SEJ71300.1"/>
    <property type="molecule type" value="Genomic_DNA"/>
</dbReference>
<dbReference type="Proteomes" id="UP000242930">
    <property type="component" value="Unassembled WGS sequence"/>
</dbReference>
<evidence type="ECO:0000256" key="5">
    <source>
        <dbReference type="ARBA" id="ARBA00022989"/>
    </source>
</evidence>
<dbReference type="InterPro" id="IPR017039">
    <property type="entry name" value="Virul_fac_BrkB"/>
</dbReference>
<dbReference type="GO" id="GO:0005886">
    <property type="term" value="C:plasma membrane"/>
    <property type="evidence" value="ECO:0007669"/>
    <property type="project" value="UniProtKB-SubCell"/>
</dbReference>
<evidence type="ECO:0000256" key="1">
    <source>
        <dbReference type="ARBA" id="ARBA00004651"/>
    </source>
</evidence>
<keyword evidence="2 7" id="KW-1003">Cell membrane</keyword>
<dbReference type="NCBIfam" id="TIGR00765">
    <property type="entry name" value="yihY_not_rbn"/>
    <property type="match status" value="1"/>
</dbReference>
<feature type="transmembrane region" description="Helical" evidence="7">
    <location>
        <begin position="93"/>
        <end position="112"/>
    </location>
</feature>